<protein>
    <submittedName>
        <fullName evidence="2">Uncharacterized protein</fullName>
    </submittedName>
</protein>
<dbReference type="EMBL" id="SRQM01000187">
    <property type="protein sequence ID" value="KAG6116162.1"/>
    <property type="molecule type" value="Genomic_DNA"/>
</dbReference>
<dbReference type="AlphaFoldDB" id="A0A9P7TUR0"/>
<feature type="region of interest" description="Disordered" evidence="1">
    <location>
        <begin position="106"/>
        <end position="135"/>
    </location>
</feature>
<evidence type="ECO:0000256" key="1">
    <source>
        <dbReference type="SAM" id="MobiDB-lite"/>
    </source>
</evidence>
<keyword evidence="3" id="KW-1185">Reference proteome</keyword>
<evidence type="ECO:0000313" key="3">
    <source>
        <dbReference type="Proteomes" id="UP000732380"/>
    </source>
</evidence>
<organism evidence="2 3">
    <name type="scientific">Claviceps humidiphila</name>
    <dbReference type="NCBI Taxonomy" id="1294629"/>
    <lineage>
        <taxon>Eukaryota</taxon>
        <taxon>Fungi</taxon>
        <taxon>Dikarya</taxon>
        <taxon>Ascomycota</taxon>
        <taxon>Pezizomycotina</taxon>
        <taxon>Sordariomycetes</taxon>
        <taxon>Hypocreomycetidae</taxon>
        <taxon>Hypocreales</taxon>
        <taxon>Clavicipitaceae</taxon>
        <taxon>Claviceps</taxon>
    </lineage>
</organism>
<evidence type="ECO:0000313" key="2">
    <source>
        <dbReference type="EMBL" id="KAG6116162.1"/>
    </source>
</evidence>
<feature type="non-terminal residue" evidence="2">
    <location>
        <position position="1"/>
    </location>
</feature>
<accession>A0A9P7TUR0</accession>
<name>A0A9P7TUR0_9HYPO</name>
<comment type="caution">
    <text evidence="2">The sequence shown here is derived from an EMBL/GenBank/DDBJ whole genome shotgun (WGS) entry which is preliminary data.</text>
</comment>
<proteinExistence type="predicted"/>
<gene>
    <name evidence="2" type="ORF">E4U13_002050</name>
</gene>
<dbReference type="Proteomes" id="UP000732380">
    <property type="component" value="Unassembled WGS sequence"/>
</dbReference>
<reference evidence="2 3" key="1">
    <citation type="journal article" date="2020" name="bioRxiv">
        <title>Whole genome comparisons of ergot fungi reveals the divergence and evolution of species within the genus Claviceps are the result of varying mechanisms driving genome evolution and host range expansion.</title>
        <authorList>
            <person name="Wyka S.A."/>
            <person name="Mondo S.J."/>
            <person name="Liu M."/>
            <person name="Dettman J."/>
            <person name="Nalam V."/>
            <person name="Broders K.D."/>
        </authorList>
    </citation>
    <scope>NUCLEOTIDE SEQUENCE [LARGE SCALE GENOMIC DNA]</scope>
    <source>
        <strain evidence="2 3">LM576</strain>
    </source>
</reference>
<sequence length="160" mass="16903">MFDTGCVCQGDDIVCRGRMSLKDGVAAIVAAADIEIRDDWDKAQPRARHASLPISHWLTEPRGWCLAGDIFSTSSATSYNSSRSGALGIARLNKLAVAKERMMAEDEPGGMALARAQKEQDGHSRSSPSSDDQDASAHLLLCSGTAASTLPALPALPALH</sequence>